<accession>A8RU55</accession>
<dbReference type="HOGENOM" id="CLU_3355401_0_0_9"/>
<evidence type="ECO:0000313" key="2">
    <source>
        <dbReference type="Proteomes" id="UP000005396"/>
    </source>
</evidence>
<evidence type="ECO:0000313" key="1">
    <source>
        <dbReference type="EMBL" id="EDP15733.1"/>
    </source>
</evidence>
<name>A8RU55_ENTBW</name>
<dbReference type="PaxDb" id="411902-CLOBOL_03904"/>
<reference evidence="1 2" key="2">
    <citation type="submission" date="2007-09" db="EMBL/GenBank/DDBJ databases">
        <title>Draft genome sequence of Clostridium bolteae (ATCC BAA-613).</title>
        <authorList>
            <person name="Sudarsanam P."/>
            <person name="Ley R."/>
            <person name="Guruge J."/>
            <person name="Turnbaugh P.J."/>
            <person name="Mahowald M."/>
            <person name="Liep D."/>
            <person name="Gordon J."/>
        </authorList>
    </citation>
    <scope>NUCLEOTIDE SEQUENCE [LARGE SCALE GENOMIC DNA]</scope>
    <source>
        <strain evidence="2">ATCC BAA-613 / DSM 15670 / CCUG 46953 / JCM 12243 / WAL 16351</strain>
    </source>
</reference>
<dbReference type="Proteomes" id="UP000005396">
    <property type="component" value="Unassembled WGS sequence"/>
</dbReference>
<dbReference type="EMBL" id="ABCC02000033">
    <property type="protein sequence ID" value="EDP15733.1"/>
    <property type="molecule type" value="Genomic_DNA"/>
</dbReference>
<dbReference type="AlphaFoldDB" id="A8RU55"/>
<comment type="caution">
    <text evidence="1">The sequence shown here is derived from an EMBL/GenBank/DDBJ whole genome shotgun (WGS) entry which is preliminary data.</text>
</comment>
<gene>
    <name evidence="1" type="ORF">CLOBOL_03904</name>
</gene>
<protein>
    <submittedName>
        <fullName evidence="1">Uncharacterized protein</fullName>
    </submittedName>
</protein>
<sequence>MVGMLDIKGQDQCRRVYSVDGIAPTLTTSGWGGKGK</sequence>
<organism evidence="1 2">
    <name type="scientific">Enterocloster bolteae (strain ATCC BAA-613 / DSM 15670 / CCUG 46953 / JCM 12243 / WAL 16351)</name>
    <name type="common">Clostridium bolteae</name>
    <dbReference type="NCBI Taxonomy" id="411902"/>
    <lineage>
        <taxon>Bacteria</taxon>
        <taxon>Bacillati</taxon>
        <taxon>Bacillota</taxon>
        <taxon>Clostridia</taxon>
        <taxon>Lachnospirales</taxon>
        <taxon>Lachnospiraceae</taxon>
        <taxon>Enterocloster</taxon>
    </lineage>
</organism>
<proteinExistence type="predicted"/>
<reference evidence="1 2" key="1">
    <citation type="submission" date="2007-08" db="EMBL/GenBank/DDBJ databases">
        <authorList>
            <person name="Fulton L."/>
            <person name="Clifton S."/>
            <person name="Fulton B."/>
            <person name="Xu J."/>
            <person name="Minx P."/>
            <person name="Pepin K.H."/>
            <person name="Johnson M."/>
            <person name="Thiruvilangam P."/>
            <person name="Bhonagiri V."/>
            <person name="Nash W.E."/>
            <person name="Mardis E.R."/>
            <person name="Wilson R.K."/>
        </authorList>
    </citation>
    <scope>NUCLEOTIDE SEQUENCE [LARGE SCALE GENOMIC DNA]</scope>
    <source>
        <strain evidence="2">ATCC BAA-613 / DSM 15670 / CCUG 46953 / JCM 12243 / WAL 16351</strain>
    </source>
</reference>